<dbReference type="Proteomes" id="UP000242457">
    <property type="component" value="Unassembled WGS sequence"/>
</dbReference>
<dbReference type="InterPro" id="IPR032675">
    <property type="entry name" value="LRR_dom_sf"/>
</dbReference>
<accession>A0A2A3ECP3</accession>
<reference evidence="1 2" key="1">
    <citation type="submission" date="2014-07" db="EMBL/GenBank/DDBJ databases">
        <title>Genomic and transcriptomic analysis on Apis cerana provide comprehensive insights into honey bee biology.</title>
        <authorList>
            <person name="Diao Q."/>
            <person name="Sun L."/>
            <person name="Zheng H."/>
            <person name="Zheng H."/>
            <person name="Xu S."/>
            <person name="Wang S."/>
            <person name="Zeng Z."/>
            <person name="Hu F."/>
            <person name="Su S."/>
            <person name="Wu J."/>
        </authorList>
    </citation>
    <scope>NUCLEOTIDE SEQUENCE [LARGE SCALE GENOMIC DNA]</scope>
    <source>
        <tissue evidence="1">Pupae without intestine</tissue>
    </source>
</reference>
<dbReference type="EMBL" id="KZ288283">
    <property type="protein sequence ID" value="PBC29507.1"/>
    <property type="molecule type" value="Genomic_DNA"/>
</dbReference>
<evidence type="ECO:0000313" key="2">
    <source>
        <dbReference type="Proteomes" id="UP000242457"/>
    </source>
</evidence>
<dbReference type="Gene3D" id="3.80.10.10">
    <property type="entry name" value="Ribonuclease Inhibitor"/>
    <property type="match status" value="1"/>
</dbReference>
<name>A0A2A3ECP3_APICC</name>
<dbReference type="InterPro" id="IPR001611">
    <property type="entry name" value="Leu-rich_rpt"/>
</dbReference>
<sequence>MQIAGMIINIKCIKDLNLDMNPNTQENYHLLCTPGGSLKYLSLRLCEISDNGMKKIAKELEYHDPPDNPKLTILNLAHNHITKNGAGHIGNMLRTNRIRIIRMQIKFKKNRTRIELE</sequence>
<dbReference type="SMART" id="SM00368">
    <property type="entry name" value="LRR_RI"/>
    <property type="match status" value="2"/>
</dbReference>
<organism evidence="1 2">
    <name type="scientific">Apis cerana cerana</name>
    <name type="common">Oriental honeybee</name>
    <dbReference type="NCBI Taxonomy" id="94128"/>
    <lineage>
        <taxon>Eukaryota</taxon>
        <taxon>Metazoa</taxon>
        <taxon>Ecdysozoa</taxon>
        <taxon>Arthropoda</taxon>
        <taxon>Hexapoda</taxon>
        <taxon>Insecta</taxon>
        <taxon>Pterygota</taxon>
        <taxon>Neoptera</taxon>
        <taxon>Endopterygota</taxon>
        <taxon>Hymenoptera</taxon>
        <taxon>Apocrita</taxon>
        <taxon>Aculeata</taxon>
        <taxon>Apoidea</taxon>
        <taxon>Anthophila</taxon>
        <taxon>Apidae</taxon>
        <taxon>Apis</taxon>
    </lineage>
</organism>
<dbReference type="SUPFAM" id="SSF52047">
    <property type="entry name" value="RNI-like"/>
    <property type="match status" value="1"/>
</dbReference>
<keyword evidence="2" id="KW-1185">Reference proteome</keyword>
<dbReference type="STRING" id="94128.A0A2A3ECP3"/>
<evidence type="ECO:0000313" key="1">
    <source>
        <dbReference type="EMBL" id="PBC29507.1"/>
    </source>
</evidence>
<dbReference type="PANTHER" id="PTHR46984">
    <property type="entry name" value="LEUCINE-RICH REPEAT-CONTAINING PROTEIN 71"/>
    <property type="match status" value="1"/>
</dbReference>
<gene>
    <name evidence="1" type="ORF">APICC_09890</name>
</gene>
<dbReference type="Pfam" id="PF13516">
    <property type="entry name" value="LRR_6"/>
    <property type="match status" value="2"/>
</dbReference>
<dbReference type="InterPro" id="IPR053040">
    <property type="entry name" value="LRR-containing_protein_71"/>
</dbReference>
<proteinExistence type="predicted"/>
<dbReference type="AlphaFoldDB" id="A0A2A3ECP3"/>
<dbReference type="PANTHER" id="PTHR46984:SF1">
    <property type="entry name" value="LEUCINE-RICH REPEAT-CONTAINING PROTEIN 71"/>
    <property type="match status" value="1"/>
</dbReference>
<dbReference type="OrthoDB" id="120976at2759"/>
<protein>
    <submittedName>
        <fullName evidence="1">Leucine-rich repeat-containing protein</fullName>
    </submittedName>
</protein>